<evidence type="ECO:0000313" key="2">
    <source>
        <dbReference type="EMBL" id="EKE41796.1"/>
    </source>
</evidence>
<feature type="chain" id="PRO_5003860564" evidence="1">
    <location>
        <begin position="17"/>
        <end position="67"/>
    </location>
</feature>
<dbReference type="EMBL" id="JH925827">
    <property type="protein sequence ID" value="EKE41796.1"/>
    <property type="molecule type" value="Genomic_DNA"/>
</dbReference>
<protein>
    <submittedName>
        <fullName evidence="2">Uncharacterized protein</fullName>
    </submittedName>
</protein>
<reference evidence="2 3" key="1">
    <citation type="submission" date="2011-11" db="EMBL/GenBank/DDBJ databases">
        <authorList>
            <person name="Hannick L."/>
            <person name="Karamycheva S."/>
            <person name="Lorenzi H."/>
            <person name="Caler E."/>
        </authorList>
    </citation>
    <scope>NUCLEOTIDE SEQUENCE [LARGE SCALE GENOMIC DNA]</scope>
    <source>
        <strain evidence="2 3">P19</strain>
    </source>
</reference>
<name>K2GGC9_ENTNP</name>
<dbReference type="Proteomes" id="UP000006769">
    <property type="component" value="Unassembled WGS sequence"/>
</dbReference>
<keyword evidence="1" id="KW-0732">Signal</keyword>
<dbReference type="GeneID" id="20072047"/>
<dbReference type="VEuPathDB" id="AmoebaDB:ENU1_044460"/>
<organism evidence="2 3">
    <name type="scientific">Entamoeba nuttalli (strain P19)</name>
    <name type="common">Amoeba</name>
    <dbReference type="NCBI Taxonomy" id="1076696"/>
    <lineage>
        <taxon>Eukaryota</taxon>
        <taxon>Amoebozoa</taxon>
        <taxon>Evosea</taxon>
        <taxon>Archamoebae</taxon>
        <taxon>Mastigamoebida</taxon>
        <taxon>Entamoebidae</taxon>
        <taxon>Entamoeba</taxon>
    </lineage>
</organism>
<evidence type="ECO:0000313" key="3">
    <source>
        <dbReference type="Proteomes" id="UP000006769"/>
    </source>
</evidence>
<feature type="signal peptide" evidence="1">
    <location>
        <begin position="1"/>
        <end position="16"/>
    </location>
</feature>
<dbReference type="RefSeq" id="XP_008855872.1">
    <property type="nucleotide sequence ID" value="XM_008857650.1"/>
</dbReference>
<sequence>MFNFIIFLLTITLISGNQDFYSFLDSVDNEIEEIENGNDAFSDINNEEYELEEDDDQIPMQFHPVKI</sequence>
<gene>
    <name evidence="2" type="ORF">ENU1_044460</name>
</gene>
<evidence type="ECO:0000256" key="1">
    <source>
        <dbReference type="SAM" id="SignalP"/>
    </source>
</evidence>
<accession>K2GGC9</accession>
<proteinExistence type="predicted"/>
<dbReference type="AlphaFoldDB" id="K2GGC9"/>